<name>D5WR33_KYRT2</name>
<dbReference type="SUPFAM" id="SSF50475">
    <property type="entry name" value="FMN-binding split barrel"/>
    <property type="match status" value="1"/>
</dbReference>
<proteinExistence type="predicted"/>
<dbReference type="KEGG" id="bts:Btus_2074"/>
<protein>
    <submittedName>
        <fullName evidence="3">Flavin reductase domain protein FMN-binding protein</fullName>
    </submittedName>
</protein>
<evidence type="ECO:0000259" key="2">
    <source>
        <dbReference type="SMART" id="SM00903"/>
    </source>
</evidence>
<keyword evidence="1" id="KW-0560">Oxidoreductase</keyword>
<dbReference type="GO" id="GO:0042602">
    <property type="term" value="F:riboflavin reductase (NADPH) activity"/>
    <property type="evidence" value="ECO:0007669"/>
    <property type="project" value="TreeGrafter"/>
</dbReference>
<dbReference type="eggNOG" id="COG1853">
    <property type="taxonomic scope" value="Bacteria"/>
</dbReference>
<sequence length="158" mass="17394">MDSRELRSCFGRFATGVTVVTYSAEGERYGITVNSFTSVSLDPPLLLVSIDRRAKACGKLEGKPFAVNILAADQRDLAMHFAGRTQDGLDVKWEEGEVASRLGGVLAWIECLPWKSYDGGDHVLYLGEIKNFHYRDGDPLIFYGGKFTSQPLLIEGSA</sequence>
<dbReference type="InterPro" id="IPR050268">
    <property type="entry name" value="NADH-dep_flavin_reductase"/>
</dbReference>
<dbReference type="InterPro" id="IPR012349">
    <property type="entry name" value="Split_barrel_FMN-bd"/>
</dbReference>
<reference evidence="3 4" key="1">
    <citation type="journal article" date="2011" name="Stand. Genomic Sci.">
        <title>Complete genome sequence of the thermophilic, hydrogen-oxidizing Bacillus tusciae type strain (T2) and reclassification in the new genus, Kyrpidia gen. nov. as Kyrpidia tusciae comb. nov. and emendation of the family Alicyclobacillaceae da Costa and Rainey, 2010.</title>
        <authorList>
            <person name="Klenk H.P."/>
            <person name="Lapidus A."/>
            <person name="Chertkov O."/>
            <person name="Copeland A."/>
            <person name="Del Rio T.G."/>
            <person name="Nolan M."/>
            <person name="Lucas S."/>
            <person name="Chen F."/>
            <person name="Tice H."/>
            <person name="Cheng J.F."/>
            <person name="Han C."/>
            <person name="Bruce D."/>
            <person name="Goodwin L."/>
            <person name="Pitluck S."/>
            <person name="Pati A."/>
            <person name="Ivanova N."/>
            <person name="Mavromatis K."/>
            <person name="Daum C."/>
            <person name="Chen A."/>
            <person name="Palaniappan K."/>
            <person name="Chang Y.J."/>
            <person name="Land M."/>
            <person name="Hauser L."/>
            <person name="Jeffries C.D."/>
            <person name="Detter J.C."/>
            <person name="Rohde M."/>
            <person name="Abt B."/>
            <person name="Pukall R."/>
            <person name="Goker M."/>
            <person name="Bristow J."/>
            <person name="Markowitz V."/>
            <person name="Hugenholtz P."/>
            <person name="Eisen J.A."/>
        </authorList>
    </citation>
    <scope>NUCLEOTIDE SEQUENCE [LARGE SCALE GENOMIC DNA]</scope>
    <source>
        <strain evidence="3 4">DSM 2912</strain>
    </source>
</reference>
<dbReference type="SMART" id="SM00903">
    <property type="entry name" value="Flavin_Reduct"/>
    <property type="match status" value="1"/>
</dbReference>
<dbReference type="Pfam" id="PF01613">
    <property type="entry name" value="Flavin_Reduct"/>
    <property type="match status" value="1"/>
</dbReference>
<evidence type="ECO:0000313" key="3">
    <source>
        <dbReference type="EMBL" id="ADG06763.1"/>
    </source>
</evidence>
<dbReference type="PANTHER" id="PTHR30466">
    <property type="entry name" value="FLAVIN REDUCTASE"/>
    <property type="match status" value="1"/>
</dbReference>
<dbReference type="AlphaFoldDB" id="D5WR33"/>
<evidence type="ECO:0000313" key="4">
    <source>
        <dbReference type="Proteomes" id="UP000002368"/>
    </source>
</evidence>
<dbReference type="RefSeq" id="WP_013076049.1">
    <property type="nucleotide sequence ID" value="NC_014098.1"/>
</dbReference>
<dbReference type="Gene3D" id="2.30.110.10">
    <property type="entry name" value="Electron Transport, Fmn-binding Protein, Chain A"/>
    <property type="match status" value="1"/>
</dbReference>
<dbReference type="OrthoDB" id="9792858at2"/>
<dbReference type="EMBL" id="CP002017">
    <property type="protein sequence ID" value="ADG06763.1"/>
    <property type="molecule type" value="Genomic_DNA"/>
</dbReference>
<dbReference type="GO" id="GO:0010181">
    <property type="term" value="F:FMN binding"/>
    <property type="evidence" value="ECO:0007669"/>
    <property type="project" value="InterPro"/>
</dbReference>
<dbReference type="Proteomes" id="UP000002368">
    <property type="component" value="Chromosome"/>
</dbReference>
<organism evidence="3 4">
    <name type="scientific">Kyrpidia tusciae (strain DSM 2912 / NBRC 15312 / T2)</name>
    <name type="common">Bacillus tusciae</name>
    <dbReference type="NCBI Taxonomy" id="562970"/>
    <lineage>
        <taxon>Bacteria</taxon>
        <taxon>Bacillati</taxon>
        <taxon>Bacillota</taxon>
        <taxon>Bacilli</taxon>
        <taxon>Bacillales</taxon>
        <taxon>Alicyclobacillaceae</taxon>
        <taxon>Kyrpidia</taxon>
    </lineage>
</organism>
<evidence type="ECO:0000256" key="1">
    <source>
        <dbReference type="ARBA" id="ARBA00023002"/>
    </source>
</evidence>
<dbReference type="PANTHER" id="PTHR30466:SF1">
    <property type="entry name" value="FMN REDUCTASE (NADH) RUTF"/>
    <property type="match status" value="1"/>
</dbReference>
<dbReference type="STRING" id="562970.Btus_2074"/>
<gene>
    <name evidence="3" type="ordered locus">Btus_2074</name>
</gene>
<accession>D5WR33</accession>
<dbReference type="HOGENOM" id="CLU_059021_1_4_9"/>
<dbReference type="InterPro" id="IPR002563">
    <property type="entry name" value="Flavin_Rdtase-like_dom"/>
</dbReference>
<feature type="domain" description="Flavin reductase like" evidence="2">
    <location>
        <begin position="10"/>
        <end position="149"/>
    </location>
</feature>
<keyword evidence="4" id="KW-1185">Reference proteome</keyword>